<keyword evidence="1" id="KW-0472">Membrane</keyword>
<protein>
    <recommendedName>
        <fullName evidence="4">DUF998 domain-containing protein</fullName>
    </recommendedName>
</protein>
<dbReference type="AlphaFoldDB" id="A0A556MYH8"/>
<dbReference type="EMBL" id="VLPL01000004">
    <property type="protein sequence ID" value="TSJ44972.1"/>
    <property type="molecule type" value="Genomic_DNA"/>
</dbReference>
<evidence type="ECO:0000313" key="2">
    <source>
        <dbReference type="EMBL" id="TSJ44972.1"/>
    </source>
</evidence>
<feature type="transmembrane region" description="Helical" evidence="1">
    <location>
        <begin position="102"/>
        <end position="120"/>
    </location>
</feature>
<keyword evidence="1" id="KW-0812">Transmembrane</keyword>
<keyword evidence="1" id="KW-1133">Transmembrane helix</keyword>
<dbReference type="Proteomes" id="UP000316008">
    <property type="component" value="Unassembled WGS sequence"/>
</dbReference>
<proteinExistence type="predicted"/>
<sequence length="214" mass="24795">MKKLFRPENWLFIPMIGIGLFLASYFLAAYNYPGGSNANRLGMGFDWINNYWCDLLAKTAKNGSRNTGRVFSLTGTIILFTSLAIFWYHLPAFFHERKRNILLIRYTGSLSMFILIFIFTQFHDSVIGIGSTISAVPMAATLSELKKNRLKILYVFGWICILLILLNFIIYMTNWLISWLPLIQKITLVLFLSWIFLIALKCLAISRRKSWLRS</sequence>
<gene>
    <name evidence="2" type="ORF">FO442_10270</name>
</gene>
<evidence type="ECO:0008006" key="4">
    <source>
        <dbReference type="Google" id="ProtNLM"/>
    </source>
</evidence>
<feature type="transmembrane region" description="Helical" evidence="1">
    <location>
        <begin position="183"/>
        <end position="204"/>
    </location>
</feature>
<dbReference type="OrthoDB" id="7067097at2"/>
<reference evidence="2 3" key="1">
    <citation type="submission" date="2019-07" db="EMBL/GenBank/DDBJ databases">
        <authorList>
            <person name="Huq M.A."/>
        </authorList>
    </citation>
    <scope>NUCLEOTIDE SEQUENCE [LARGE SCALE GENOMIC DNA]</scope>
    <source>
        <strain evidence="2 3">MAH-3</strain>
    </source>
</reference>
<keyword evidence="3" id="KW-1185">Reference proteome</keyword>
<evidence type="ECO:0000313" key="3">
    <source>
        <dbReference type="Proteomes" id="UP000316008"/>
    </source>
</evidence>
<organism evidence="2 3">
    <name type="scientific">Fluviicola chungangensis</name>
    <dbReference type="NCBI Taxonomy" id="2597671"/>
    <lineage>
        <taxon>Bacteria</taxon>
        <taxon>Pseudomonadati</taxon>
        <taxon>Bacteroidota</taxon>
        <taxon>Flavobacteriia</taxon>
        <taxon>Flavobacteriales</taxon>
        <taxon>Crocinitomicaceae</taxon>
        <taxon>Fluviicola</taxon>
    </lineage>
</organism>
<feature type="transmembrane region" description="Helical" evidence="1">
    <location>
        <begin position="152"/>
        <end position="177"/>
    </location>
</feature>
<feature type="transmembrane region" description="Helical" evidence="1">
    <location>
        <begin position="126"/>
        <end position="145"/>
    </location>
</feature>
<feature type="transmembrane region" description="Helical" evidence="1">
    <location>
        <begin position="70"/>
        <end position="90"/>
    </location>
</feature>
<comment type="caution">
    <text evidence="2">The sequence shown here is derived from an EMBL/GenBank/DDBJ whole genome shotgun (WGS) entry which is preliminary data.</text>
</comment>
<evidence type="ECO:0000256" key="1">
    <source>
        <dbReference type="SAM" id="Phobius"/>
    </source>
</evidence>
<feature type="transmembrane region" description="Helical" evidence="1">
    <location>
        <begin position="12"/>
        <end position="32"/>
    </location>
</feature>
<dbReference type="RefSeq" id="WP_144333093.1">
    <property type="nucleotide sequence ID" value="NZ_VLPL01000004.1"/>
</dbReference>
<name>A0A556MYH8_9FLAO</name>
<accession>A0A556MYH8</accession>